<keyword evidence="2" id="KW-1185">Reference proteome</keyword>
<reference evidence="1" key="1">
    <citation type="submission" date="2017-07" db="EMBL/GenBank/DDBJ databases">
        <title>Taro Niue Genome Assembly and Annotation.</title>
        <authorList>
            <person name="Atibalentja N."/>
            <person name="Keating K."/>
            <person name="Fields C.J."/>
        </authorList>
    </citation>
    <scope>NUCLEOTIDE SEQUENCE</scope>
    <source>
        <strain evidence="1">Niue_2</strain>
        <tissue evidence="1">Leaf</tissue>
    </source>
</reference>
<sequence>MGNCMRVQPAECGVDDDGEYWEWAEGDHRRRHLGREFAVEEEKVELLMGDGVAVQAATAGTEVRIKLSRRKLEELLGKADAQRLPLGLVLARMAFDMEGRASLRRGRHWRPALHNIPEVAE</sequence>
<protein>
    <submittedName>
        <fullName evidence="1">Uncharacterized protein</fullName>
    </submittedName>
</protein>
<evidence type="ECO:0000313" key="1">
    <source>
        <dbReference type="EMBL" id="MQL87413.1"/>
    </source>
</evidence>
<dbReference type="AlphaFoldDB" id="A0A843V3S5"/>
<dbReference type="Proteomes" id="UP000652761">
    <property type="component" value="Unassembled WGS sequence"/>
</dbReference>
<evidence type="ECO:0000313" key="2">
    <source>
        <dbReference type="Proteomes" id="UP000652761"/>
    </source>
</evidence>
<accession>A0A843V3S5</accession>
<dbReference type="PANTHER" id="PTHR33647:SF5">
    <property type="entry name" value="OS01G0793900 PROTEIN"/>
    <property type="match status" value="1"/>
</dbReference>
<name>A0A843V3S5_COLES</name>
<comment type="caution">
    <text evidence="1">The sequence shown here is derived from an EMBL/GenBank/DDBJ whole genome shotgun (WGS) entry which is preliminary data.</text>
</comment>
<proteinExistence type="predicted"/>
<organism evidence="1 2">
    <name type="scientific">Colocasia esculenta</name>
    <name type="common">Wild taro</name>
    <name type="synonym">Arum esculentum</name>
    <dbReference type="NCBI Taxonomy" id="4460"/>
    <lineage>
        <taxon>Eukaryota</taxon>
        <taxon>Viridiplantae</taxon>
        <taxon>Streptophyta</taxon>
        <taxon>Embryophyta</taxon>
        <taxon>Tracheophyta</taxon>
        <taxon>Spermatophyta</taxon>
        <taxon>Magnoliopsida</taxon>
        <taxon>Liliopsida</taxon>
        <taxon>Araceae</taxon>
        <taxon>Aroideae</taxon>
        <taxon>Colocasieae</taxon>
        <taxon>Colocasia</taxon>
    </lineage>
</organism>
<dbReference type="EMBL" id="NMUH01000975">
    <property type="protein sequence ID" value="MQL87413.1"/>
    <property type="molecule type" value="Genomic_DNA"/>
</dbReference>
<dbReference type="PANTHER" id="PTHR33647">
    <property type="entry name" value="OS01G0793900 PROTEIN"/>
    <property type="match status" value="1"/>
</dbReference>
<gene>
    <name evidence="1" type="ORF">Taro_019960</name>
</gene>
<dbReference type="OrthoDB" id="610799at2759"/>